<dbReference type="EMBL" id="CM055094">
    <property type="protein sequence ID" value="KAJ7563660.1"/>
    <property type="molecule type" value="Genomic_DNA"/>
</dbReference>
<accession>A0ACC2EBB4</accession>
<keyword evidence="2" id="KW-1185">Reference proteome</keyword>
<proteinExistence type="predicted"/>
<sequence>MDKGLDQADNTTPFEEQVVEEGSEKIAWKHAIDEIAGTSAACGLLADVQNLVVNKCKTTNRLRRFLKRHFVSDLSIRGEPSEIVAKLLYADFTTSLGVNLVDEASVPTWNIFTQDLAVATSSVANVFVADRGWYVATTVAEHFPLIHASDVANGFKLHRCLTVLVENGYVRKGAFQELTSLLMSMYYHTSFPCPKLHSLKAARTYVKGKPKPKFNWVLDTNDVYSSLDDIACRGGAERYVIDLFTEQEDVIIDLFAGTRNMTIESLRRNRHCVCVEKDEEMFTHFLSKIEAASKKKIVEDS</sequence>
<comment type="caution">
    <text evidence="1">The sequence shown here is derived from an EMBL/GenBank/DDBJ whole genome shotgun (WGS) entry which is preliminary data.</text>
</comment>
<reference evidence="2" key="1">
    <citation type="journal article" date="2024" name="Proc. Natl. Acad. Sci. U.S.A.">
        <title>Extraordinary preservation of gene collinearity over three hundred million years revealed in homosporous lycophytes.</title>
        <authorList>
            <person name="Li C."/>
            <person name="Wickell D."/>
            <person name="Kuo L.Y."/>
            <person name="Chen X."/>
            <person name="Nie B."/>
            <person name="Liao X."/>
            <person name="Peng D."/>
            <person name="Ji J."/>
            <person name="Jenkins J."/>
            <person name="Williams M."/>
            <person name="Shu S."/>
            <person name="Plott C."/>
            <person name="Barry K."/>
            <person name="Rajasekar S."/>
            <person name="Grimwood J."/>
            <person name="Han X."/>
            <person name="Sun S."/>
            <person name="Hou Z."/>
            <person name="He W."/>
            <person name="Dai G."/>
            <person name="Sun C."/>
            <person name="Schmutz J."/>
            <person name="Leebens-Mack J.H."/>
            <person name="Li F.W."/>
            <person name="Wang L."/>
        </authorList>
    </citation>
    <scope>NUCLEOTIDE SEQUENCE [LARGE SCALE GENOMIC DNA]</scope>
    <source>
        <strain evidence="2">cv. PW_Plant_1</strain>
    </source>
</reference>
<evidence type="ECO:0000313" key="1">
    <source>
        <dbReference type="EMBL" id="KAJ7563660.1"/>
    </source>
</evidence>
<evidence type="ECO:0000313" key="2">
    <source>
        <dbReference type="Proteomes" id="UP001162992"/>
    </source>
</evidence>
<name>A0ACC2EBB4_DIPCM</name>
<gene>
    <name evidence="1" type="ORF">O6H91_03G119400</name>
</gene>
<protein>
    <submittedName>
        <fullName evidence="1">Uncharacterized protein</fullName>
    </submittedName>
</protein>
<organism evidence="1 2">
    <name type="scientific">Diphasiastrum complanatum</name>
    <name type="common">Issler's clubmoss</name>
    <name type="synonym">Lycopodium complanatum</name>
    <dbReference type="NCBI Taxonomy" id="34168"/>
    <lineage>
        <taxon>Eukaryota</taxon>
        <taxon>Viridiplantae</taxon>
        <taxon>Streptophyta</taxon>
        <taxon>Embryophyta</taxon>
        <taxon>Tracheophyta</taxon>
        <taxon>Lycopodiopsida</taxon>
        <taxon>Lycopodiales</taxon>
        <taxon>Lycopodiaceae</taxon>
        <taxon>Lycopodioideae</taxon>
        <taxon>Diphasiastrum</taxon>
    </lineage>
</organism>
<dbReference type="Proteomes" id="UP001162992">
    <property type="component" value="Chromosome 3"/>
</dbReference>